<evidence type="ECO:0000256" key="14">
    <source>
        <dbReference type="SAM" id="MobiDB-lite"/>
    </source>
</evidence>
<evidence type="ECO:0000256" key="8">
    <source>
        <dbReference type="ARBA" id="ARBA00022741"/>
    </source>
</evidence>
<dbReference type="InterPro" id="IPR013815">
    <property type="entry name" value="ATP_grasp_subdomain_1"/>
</dbReference>
<dbReference type="InterPro" id="IPR036565">
    <property type="entry name" value="Mur-like_cat_sf"/>
</dbReference>
<reference evidence="16 17" key="1">
    <citation type="submission" date="2018-05" db="EMBL/GenBank/DDBJ databases">
        <title>Complete Genome Sequence of Deinococcus sp. strain 17bor-2.</title>
        <authorList>
            <person name="Srinivasan S."/>
        </authorList>
    </citation>
    <scope>NUCLEOTIDE SEQUENCE [LARGE SCALE GENOMIC DNA]</scope>
    <source>
        <strain evidence="16 17">17bor-2</strain>
    </source>
</reference>
<name>A0A2Z3JP94_9DEIO</name>
<dbReference type="PROSITE" id="PS50975">
    <property type="entry name" value="ATP_GRASP"/>
    <property type="match status" value="1"/>
</dbReference>
<dbReference type="PANTHER" id="PTHR23135:SF18">
    <property type="entry name" value="CYANOPHYCIN SYNTHETASE"/>
    <property type="match status" value="1"/>
</dbReference>
<dbReference type="InterPro" id="IPR011810">
    <property type="entry name" value="Cya_phycin_syn"/>
</dbReference>
<evidence type="ECO:0000259" key="15">
    <source>
        <dbReference type="PROSITE" id="PS50975"/>
    </source>
</evidence>
<dbReference type="Pfam" id="PF13549">
    <property type="entry name" value="ATP-grasp_5"/>
    <property type="match status" value="1"/>
</dbReference>
<evidence type="ECO:0000256" key="1">
    <source>
        <dbReference type="ARBA" id="ARBA00003184"/>
    </source>
</evidence>
<evidence type="ECO:0000256" key="4">
    <source>
        <dbReference type="ARBA" id="ARBA00012968"/>
    </source>
</evidence>
<dbReference type="PANTHER" id="PTHR23135">
    <property type="entry name" value="MUR LIGASE FAMILY MEMBER"/>
    <property type="match status" value="1"/>
</dbReference>
<dbReference type="Proteomes" id="UP000245368">
    <property type="component" value="Chromosome"/>
</dbReference>
<comment type="subunit">
    <text evidence="3">Homodimer.</text>
</comment>
<proteinExistence type="inferred from homology"/>
<dbReference type="EC" id="6.3.2.30" evidence="4"/>
<dbReference type="InterPro" id="IPR018109">
    <property type="entry name" value="Folylpolyglutamate_synth_CS"/>
</dbReference>
<dbReference type="NCBIfam" id="TIGR02068">
    <property type="entry name" value="cya_phycin_syn"/>
    <property type="match status" value="1"/>
</dbReference>
<keyword evidence="9 13" id="KW-0067">ATP-binding</keyword>
<evidence type="ECO:0000256" key="3">
    <source>
        <dbReference type="ARBA" id="ARBA00011738"/>
    </source>
</evidence>
<comment type="function">
    <text evidence="1">Catalyzes the ATP-dependent polymerization of arginine and aspartate to multi-L-arginyl-poly-L-aspartic acid (cyanophycin; a water-insoluble reserve polymer).</text>
</comment>
<dbReference type="SUPFAM" id="SSF53623">
    <property type="entry name" value="MurD-like peptide ligases, catalytic domain"/>
    <property type="match status" value="1"/>
</dbReference>
<dbReference type="InterPro" id="IPR013221">
    <property type="entry name" value="Mur_ligase_cen"/>
</dbReference>
<comment type="catalytic activity">
    <reaction evidence="12">
        <text>[L-4-(L-arginin-2-N-yl)aspartate](n) + L-aspartate + ATP = [L-4-(L-arginin-2-N-yl)aspartate](n)-L-aspartate + ADP + phosphate + H(+)</text>
        <dbReference type="Rhea" id="RHEA:13277"/>
        <dbReference type="Rhea" id="RHEA-COMP:13728"/>
        <dbReference type="Rhea" id="RHEA-COMP:13733"/>
        <dbReference type="ChEBI" id="CHEBI:15378"/>
        <dbReference type="ChEBI" id="CHEBI:29991"/>
        <dbReference type="ChEBI" id="CHEBI:30616"/>
        <dbReference type="ChEBI" id="CHEBI:43474"/>
        <dbReference type="ChEBI" id="CHEBI:137986"/>
        <dbReference type="ChEBI" id="CHEBI:137990"/>
        <dbReference type="ChEBI" id="CHEBI:456216"/>
        <dbReference type="EC" id="6.3.2.29"/>
    </reaction>
</comment>
<dbReference type="SUPFAM" id="SSF53244">
    <property type="entry name" value="MurD-like peptide ligases, peptide-binding domain"/>
    <property type="match status" value="1"/>
</dbReference>
<keyword evidence="17" id="KW-1185">Reference proteome</keyword>
<dbReference type="InterPro" id="IPR011761">
    <property type="entry name" value="ATP-grasp"/>
</dbReference>
<dbReference type="AlphaFoldDB" id="A0A2Z3JP94"/>
<dbReference type="SUPFAM" id="SSF56059">
    <property type="entry name" value="Glutathione synthetase ATP-binding domain-like"/>
    <property type="match status" value="1"/>
</dbReference>
<evidence type="ECO:0000313" key="16">
    <source>
        <dbReference type="EMBL" id="AWN24559.1"/>
    </source>
</evidence>
<dbReference type="GO" id="GO:0005524">
    <property type="term" value="F:ATP binding"/>
    <property type="evidence" value="ECO:0007669"/>
    <property type="project" value="UniProtKB-UniRule"/>
</dbReference>
<evidence type="ECO:0000256" key="11">
    <source>
        <dbReference type="ARBA" id="ARBA00048094"/>
    </source>
</evidence>
<evidence type="ECO:0000313" key="17">
    <source>
        <dbReference type="Proteomes" id="UP000245368"/>
    </source>
</evidence>
<evidence type="ECO:0000256" key="7">
    <source>
        <dbReference type="ARBA" id="ARBA00022598"/>
    </source>
</evidence>
<accession>A0A2Z3JP94</accession>
<evidence type="ECO:0000256" key="10">
    <source>
        <dbReference type="ARBA" id="ARBA00031353"/>
    </source>
</evidence>
<evidence type="ECO:0000256" key="9">
    <source>
        <dbReference type="ARBA" id="ARBA00022840"/>
    </source>
</evidence>
<keyword evidence="8 13" id="KW-0547">Nucleotide-binding</keyword>
<sequence length="915" mass="97194">MRVLERGVYRGPHLYSLRPMVHFTLDLGALEAWPSDRLPGFTDRLLALLPGLEAHRCSYGVPGGFVRRLREGTWLGHVTEHIALELQTLAGEATAHGKTRSVRGQPGVYRVLYAYCDEQVAWLAGLSALRLVDSLLPTELQGVQGLNVLARGLPDAPTQEPFALPAALEALRTLVRRTSLGPSTQALVNEARRRGIPVTRLDEHSLVQFGHGRHARRIRASITGGTSHLGVLNAGDKHRAKALLEAVGVPVPQGALVRTAQEAVQAAAQLGGAVVTKPLDGNHGRGVSLNLTSPDEVQRGFELAAPHARSRTVVVEEQLPGHDHRVLVVHGEVVAVAERVPAHVVGDGLHSIEALVAAVNADPRRGDGHTNVLTRIVLDQQVQDRLARSGRSLSSVPAAGERVVLRDTANLSTGGSAVDRTDDIHPDNAAIARTAALAVGLDVAGIDLLAPDIARSVRDTGGGVVEVNAAPGLRMHLQPTNGQPRDVARPILAGLYPRGAPSRVPILALTGTNGKSTTGRMVAHILTQAGHTVGLTNTSGVYVAGERIMKADATGPRSARMVLRHPLVTAAVLETARGGLLREGLGYDRADVGAVLNVQADHLGLRGVDTVHDLARVKSLLVRAVSRRGVSVLNADDPLTLRMRRVARGRLALFSLSGVPGEVLREHIAAGGLAALREPGEGGDEIVIYSGGERQVLMPTRDIPATLGGLALFNVDNALAACLMCLGQGVEPATIRVALSTFTASFEQNPGRLNFYDGLPFRVLLDYAHNPAGLEAQRHLLHQLRQPGMRLIGMVSVPGDRRDADIREVGACAARTYDELVFREGPDGRGRPRGEVMALLQAGALEAGFAPERLHLEMEELDAVDVTLRLARPGDLVAIMPTQVDAVWRQIQAFTPDAGTQSAPIPGDSPGGAHP</sequence>
<feature type="domain" description="ATP-grasp" evidence="15">
    <location>
        <begin position="241"/>
        <end position="496"/>
    </location>
</feature>
<dbReference type="GO" id="GO:0004326">
    <property type="term" value="F:tetrahydrofolylpolyglutamate synthase activity"/>
    <property type="evidence" value="ECO:0007669"/>
    <property type="project" value="InterPro"/>
</dbReference>
<dbReference type="GO" id="GO:0071161">
    <property type="term" value="F:cyanophycin synthetase activity (L-arginine-adding)"/>
    <property type="evidence" value="ECO:0007669"/>
    <property type="project" value="UniProtKB-EC"/>
</dbReference>
<evidence type="ECO:0000256" key="6">
    <source>
        <dbReference type="ARBA" id="ARBA00022036"/>
    </source>
</evidence>
<dbReference type="EC" id="6.3.2.29" evidence="5"/>
<dbReference type="KEGG" id="dez:DKM44_08035"/>
<protein>
    <recommendedName>
        <fullName evidence="6">Cyanophycin synthetase</fullName>
        <ecNumber evidence="5">6.3.2.29</ecNumber>
        <ecNumber evidence="4">6.3.2.30</ecNumber>
    </recommendedName>
    <alternativeName>
        <fullName evidence="10">Cyanophycin synthase</fullName>
    </alternativeName>
</protein>
<dbReference type="NCBIfam" id="NF010623">
    <property type="entry name" value="PRK14016.1"/>
    <property type="match status" value="1"/>
</dbReference>
<dbReference type="GO" id="GO:0071160">
    <property type="term" value="F:cyanophycin synthetase activity (L-aspartate-adding)"/>
    <property type="evidence" value="ECO:0007669"/>
    <property type="project" value="UniProtKB-EC"/>
</dbReference>
<dbReference type="Pfam" id="PF08245">
    <property type="entry name" value="Mur_ligase_M"/>
    <property type="match status" value="1"/>
</dbReference>
<dbReference type="EMBL" id="CP029494">
    <property type="protein sequence ID" value="AWN24559.1"/>
    <property type="molecule type" value="Genomic_DNA"/>
</dbReference>
<feature type="region of interest" description="Disordered" evidence="14">
    <location>
        <begin position="895"/>
        <end position="915"/>
    </location>
</feature>
<dbReference type="Gene3D" id="3.40.1190.10">
    <property type="entry name" value="Mur-like, catalytic domain"/>
    <property type="match status" value="1"/>
</dbReference>
<evidence type="ECO:0000256" key="2">
    <source>
        <dbReference type="ARBA" id="ARBA00009060"/>
    </source>
</evidence>
<dbReference type="InterPro" id="IPR044019">
    <property type="entry name" value="Cyanophycin_syn_N"/>
</dbReference>
<comment type="similarity">
    <text evidence="2">In the C-terminal section; belongs to the MurCDEF family.</text>
</comment>
<dbReference type="InterPro" id="IPR004101">
    <property type="entry name" value="Mur_ligase_C"/>
</dbReference>
<keyword evidence="7" id="KW-0436">Ligase</keyword>
<evidence type="ECO:0000256" key="12">
    <source>
        <dbReference type="ARBA" id="ARBA00048425"/>
    </source>
</evidence>
<dbReference type="OrthoDB" id="9803907at2"/>
<dbReference type="Gene3D" id="3.30.1490.20">
    <property type="entry name" value="ATP-grasp fold, A domain"/>
    <property type="match status" value="1"/>
</dbReference>
<dbReference type="PROSITE" id="PS01011">
    <property type="entry name" value="FOLYLPOLYGLU_SYNT_1"/>
    <property type="match status" value="1"/>
</dbReference>
<dbReference type="Pfam" id="PF02875">
    <property type="entry name" value="Mur_ligase_C"/>
    <property type="match status" value="1"/>
</dbReference>
<dbReference type="Gene3D" id="3.90.190.20">
    <property type="entry name" value="Mur ligase, C-terminal domain"/>
    <property type="match status" value="1"/>
</dbReference>
<dbReference type="Gene3D" id="3.30.470.20">
    <property type="entry name" value="ATP-grasp fold, B domain"/>
    <property type="match status" value="1"/>
</dbReference>
<dbReference type="Pfam" id="PF18921">
    <property type="entry name" value="Cyanophycin_syn"/>
    <property type="match status" value="1"/>
</dbReference>
<organism evidence="16 17">
    <name type="scientific">Deinococcus irradiatisoli</name>
    <dbReference type="NCBI Taxonomy" id="2202254"/>
    <lineage>
        <taxon>Bacteria</taxon>
        <taxon>Thermotogati</taxon>
        <taxon>Deinococcota</taxon>
        <taxon>Deinococci</taxon>
        <taxon>Deinococcales</taxon>
        <taxon>Deinococcaceae</taxon>
        <taxon>Deinococcus</taxon>
    </lineage>
</organism>
<dbReference type="GO" id="GO:0046872">
    <property type="term" value="F:metal ion binding"/>
    <property type="evidence" value="ECO:0007669"/>
    <property type="project" value="InterPro"/>
</dbReference>
<dbReference type="InterPro" id="IPR036615">
    <property type="entry name" value="Mur_ligase_C_dom_sf"/>
</dbReference>
<evidence type="ECO:0000256" key="5">
    <source>
        <dbReference type="ARBA" id="ARBA00013005"/>
    </source>
</evidence>
<gene>
    <name evidence="16" type="primary">cphA</name>
    <name evidence="16" type="ORF">DKM44_08035</name>
</gene>
<evidence type="ECO:0000256" key="13">
    <source>
        <dbReference type="PROSITE-ProRule" id="PRU00409"/>
    </source>
</evidence>
<comment type="catalytic activity">
    <reaction evidence="11">
        <text>[L-4-(L-arginin-2-N-yl)aspartate](n)-L-aspartate + L-arginine + ATP = [L-4-(L-arginin-2-N-yl)aspartate](n+1) + ADP + phosphate + H(+)</text>
        <dbReference type="Rhea" id="RHEA:23888"/>
        <dbReference type="Rhea" id="RHEA-COMP:13732"/>
        <dbReference type="Rhea" id="RHEA-COMP:13733"/>
        <dbReference type="ChEBI" id="CHEBI:15378"/>
        <dbReference type="ChEBI" id="CHEBI:30616"/>
        <dbReference type="ChEBI" id="CHEBI:32682"/>
        <dbReference type="ChEBI" id="CHEBI:43474"/>
        <dbReference type="ChEBI" id="CHEBI:137986"/>
        <dbReference type="ChEBI" id="CHEBI:137990"/>
        <dbReference type="ChEBI" id="CHEBI:456216"/>
        <dbReference type="EC" id="6.3.2.30"/>
    </reaction>
</comment>